<dbReference type="Proteomes" id="UP000317171">
    <property type="component" value="Chromosome"/>
</dbReference>
<name>A0A517RHF8_9PLAN</name>
<organism evidence="3 4">
    <name type="scientific">Gimesia alba</name>
    <dbReference type="NCBI Taxonomy" id="2527973"/>
    <lineage>
        <taxon>Bacteria</taxon>
        <taxon>Pseudomonadati</taxon>
        <taxon>Planctomycetota</taxon>
        <taxon>Planctomycetia</taxon>
        <taxon>Planctomycetales</taxon>
        <taxon>Planctomycetaceae</taxon>
        <taxon>Gimesia</taxon>
    </lineage>
</organism>
<feature type="domain" description="DUF1559" evidence="2">
    <location>
        <begin position="51"/>
        <end position="176"/>
    </location>
</feature>
<feature type="transmembrane region" description="Helical" evidence="1">
    <location>
        <begin position="12"/>
        <end position="34"/>
    </location>
</feature>
<dbReference type="OrthoDB" id="285651at2"/>
<keyword evidence="1" id="KW-0812">Transmembrane</keyword>
<dbReference type="Pfam" id="PF07596">
    <property type="entry name" value="SBP_bac_10"/>
    <property type="match status" value="1"/>
</dbReference>
<dbReference type="PANTHER" id="PTHR30093:SF2">
    <property type="entry name" value="TYPE II SECRETION SYSTEM PROTEIN H"/>
    <property type="match status" value="1"/>
</dbReference>
<evidence type="ECO:0000313" key="4">
    <source>
        <dbReference type="Proteomes" id="UP000317171"/>
    </source>
</evidence>
<dbReference type="EMBL" id="CP036269">
    <property type="protein sequence ID" value="QDT43305.1"/>
    <property type="molecule type" value="Genomic_DNA"/>
</dbReference>
<sequence length="211" mass="24006">MEKETSERKPDHFLSVLLIVVVSLLLIGISFPIYDELRFKFRDSRPPLNRRNMKRIGLALHNYHWTYHTLPPGAIISESGIPAHSWQALILPFLDQEFLFKQIDLKKPWNDPANQKVFQQEIPVYLSPKSKMKFSRDGYALSHFVGNQLVLKPGTNISLEDIRDGTSNTILAIEIAENFKPWGDPTSLTEPIKVIGPDKKTPDSGGSFILL</sequence>
<keyword evidence="1" id="KW-1133">Transmembrane helix</keyword>
<protein>
    <recommendedName>
        <fullName evidence="2">DUF1559 domain-containing protein</fullName>
    </recommendedName>
</protein>
<dbReference type="InterPro" id="IPR011453">
    <property type="entry name" value="DUF1559"/>
</dbReference>
<evidence type="ECO:0000259" key="2">
    <source>
        <dbReference type="Pfam" id="PF07596"/>
    </source>
</evidence>
<keyword evidence="1" id="KW-0472">Membrane</keyword>
<proteinExistence type="predicted"/>
<dbReference type="AlphaFoldDB" id="A0A517RHF8"/>
<dbReference type="RefSeq" id="WP_145217876.1">
    <property type="nucleotide sequence ID" value="NZ_CP036269.1"/>
</dbReference>
<accession>A0A517RHF8</accession>
<reference evidence="3 4" key="1">
    <citation type="submission" date="2019-02" db="EMBL/GenBank/DDBJ databases">
        <title>Deep-cultivation of Planctomycetes and their phenomic and genomic characterization uncovers novel biology.</title>
        <authorList>
            <person name="Wiegand S."/>
            <person name="Jogler M."/>
            <person name="Boedeker C."/>
            <person name="Pinto D."/>
            <person name="Vollmers J."/>
            <person name="Rivas-Marin E."/>
            <person name="Kohn T."/>
            <person name="Peeters S.H."/>
            <person name="Heuer A."/>
            <person name="Rast P."/>
            <person name="Oberbeckmann S."/>
            <person name="Bunk B."/>
            <person name="Jeske O."/>
            <person name="Meyerdierks A."/>
            <person name="Storesund J.E."/>
            <person name="Kallscheuer N."/>
            <person name="Luecker S."/>
            <person name="Lage O.M."/>
            <person name="Pohl T."/>
            <person name="Merkel B.J."/>
            <person name="Hornburger P."/>
            <person name="Mueller R.-W."/>
            <person name="Bruemmer F."/>
            <person name="Labrenz M."/>
            <person name="Spormann A.M."/>
            <person name="Op den Camp H."/>
            <person name="Overmann J."/>
            <person name="Amann R."/>
            <person name="Jetten M.S.M."/>
            <person name="Mascher T."/>
            <person name="Medema M.H."/>
            <person name="Devos D.P."/>
            <person name="Kaster A.-K."/>
            <person name="Ovreas L."/>
            <person name="Rohde M."/>
            <person name="Galperin M.Y."/>
            <person name="Jogler C."/>
        </authorList>
    </citation>
    <scope>NUCLEOTIDE SEQUENCE [LARGE SCALE GENOMIC DNA]</scope>
    <source>
        <strain evidence="3 4">Pan241w</strain>
    </source>
</reference>
<gene>
    <name evidence="3" type="ORF">Pan241w_34050</name>
</gene>
<keyword evidence="4" id="KW-1185">Reference proteome</keyword>
<evidence type="ECO:0000256" key="1">
    <source>
        <dbReference type="SAM" id="Phobius"/>
    </source>
</evidence>
<dbReference type="PANTHER" id="PTHR30093">
    <property type="entry name" value="GENERAL SECRETION PATHWAY PROTEIN G"/>
    <property type="match status" value="1"/>
</dbReference>
<evidence type="ECO:0000313" key="3">
    <source>
        <dbReference type="EMBL" id="QDT43305.1"/>
    </source>
</evidence>
<dbReference type="KEGG" id="gaz:Pan241w_34050"/>